<dbReference type="Proteomes" id="UP000606935">
    <property type="component" value="Unassembled WGS sequence"/>
</dbReference>
<keyword evidence="8" id="KW-1185">Reference proteome</keyword>
<feature type="domain" description="ABC transporter" evidence="6">
    <location>
        <begin position="2"/>
        <end position="228"/>
    </location>
</feature>
<evidence type="ECO:0000259" key="6">
    <source>
        <dbReference type="PROSITE" id="PS50893"/>
    </source>
</evidence>
<name>A0A917YXM8_9ALTE</name>
<comment type="function">
    <text evidence="5">Part of the ABC transporter complex HmuTUV involved in hemin import. Responsible for energy coupling to the transport system.</text>
</comment>
<reference evidence="7" key="2">
    <citation type="submission" date="2020-09" db="EMBL/GenBank/DDBJ databases">
        <authorList>
            <person name="Sun Q."/>
            <person name="Zhou Y."/>
        </authorList>
    </citation>
    <scope>NUCLEOTIDE SEQUENCE</scope>
    <source>
        <strain evidence="7">CGMCC 1.7086</strain>
    </source>
</reference>
<dbReference type="EMBL" id="BMLS01000003">
    <property type="protein sequence ID" value="GGO69765.1"/>
    <property type="molecule type" value="Genomic_DNA"/>
</dbReference>
<keyword evidence="1" id="KW-0813">Transport</keyword>
<accession>A0A917YXM8</accession>
<dbReference type="Pfam" id="PF00005">
    <property type="entry name" value="ABC_tran"/>
    <property type="match status" value="1"/>
</dbReference>
<dbReference type="PANTHER" id="PTHR42794">
    <property type="entry name" value="HEMIN IMPORT ATP-BINDING PROTEIN HMUV"/>
    <property type="match status" value="1"/>
</dbReference>
<dbReference type="GO" id="GO:0005524">
    <property type="term" value="F:ATP binding"/>
    <property type="evidence" value="ECO:0007669"/>
    <property type="project" value="UniProtKB-KW"/>
</dbReference>
<dbReference type="Gene3D" id="3.40.50.300">
    <property type="entry name" value="P-loop containing nucleotide triphosphate hydrolases"/>
    <property type="match status" value="1"/>
</dbReference>
<dbReference type="InterPro" id="IPR003439">
    <property type="entry name" value="ABC_transporter-like_ATP-bd"/>
</dbReference>
<keyword evidence="2" id="KW-0547">Nucleotide-binding</keyword>
<evidence type="ECO:0000313" key="7">
    <source>
        <dbReference type="EMBL" id="GGO69765.1"/>
    </source>
</evidence>
<evidence type="ECO:0000256" key="4">
    <source>
        <dbReference type="ARBA" id="ARBA00022967"/>
    </source>
</evidence>
<evidence type="ECO:0000256" key="2">
    <source>
        <dbReference type="ARBA" id="ARBA00022741"/>
    </source>
</evidence>
<dbReference type="CDD" id="cd03214">
    <property type="entry name" value="ABC_Iron-Siderophores_B12_Hemin"/>
    <property type="match status" value="1"/>
</dbReference>
<reference evidence="7" key="1">
    <citation type="journal article" date="2014" name="Int. J. Syst. Evol. Microbiol.">
        <title>Complete genome sequence of Corynebacterium casei LMG S-19264T (=DSM 44701T), isolated from a smear-ripened cheese.</title>
        <authorList>
            <consortium name="US DOE Joint Genome Institute (JGI-PGF)"/>
            <person name="Walter F."/>
            <person name="Albersmeier A."/>
            <person name="Kalinowski J."/>
            <person name="Ruckert C."/>
        </authorList>
    </citation>
    <scope>NUCLEOTIDE SEQUENCE</scope>
    <source>
        <strain evidence="7">CGMCC 1.7086</strain>
    </source>
</reference>
<organism evidence="7 8">
    <name type="scientific">Bowmanella pacifica</name>
    <dbReference type="NCBI Taxonomy" id="502051"/>
    <lineage>
        <taxon>Bacteria</taxon>
        <taxon>Pseudomonadati</taxon>
        <taxon>Pseudomonadota</taxon>
        <taxon>Gammaproteobacteria</taxon>
        <taxon>Alteromonadales</taxon>
        <taxon>Alteromonadaceae</taxon>
        <taxon>Bowmanella</taxon>
    </lineage>
</organism>
<evidence type="ECO:0000256" key="3">
    <source>
        <dbReference type="ARBA" id="ARBA00022840"/>
    </source>
</evidence>
<keyword evidence="3 7" id="KW-0067">ATP-binding</keyword>
<evidence type="ECO:0000313" key="8">
    <source>
        <dbReference type="Proteomes" id="UP000606935"/>
    </source>
</evidence>
<evidence type="ECO:0000256" key="1">
    <source>
        <dbReference type="ARBA" id="ARBA00022448"/>
    </source>
</evidence>
<evidence type="ECO:0000256" key="5">
    <source>
        <dbReference type="ARBA" id="ARBA00037066"/>
    </source>
</evidence>
<protein>
    <submittedName>
        <fullName evidence="7">Cobalamin ABC transporter ATP-binding protein</fullName>
    </submittedName>
</protein>
<dbReference type="SMART" id="SM00382">
    <property type="entry name" value="AAA"/>
    <property type="match status" value="1"/>
</dbReference>
<dbReference type="PANTHER" id="PTHR42794:SF1">
    <property type="entry name" value="HEMIN IMPORT ATP-BINDING PROTEIN HMUV"/>
    <property type="match status" value="1"/>
</dbReference>
<gene>
    <name evidence="7" type="ORF">GCM10010982_21690</name>
</gene>
<dbReference type="AlphaFoldDB" id="A0A917YXM8"/>
<dbReference type="PROSITE" id="PS00211">
    <property type="entry name" value="ABC_TRANSPORTER_1"/>
    <property type="match status" value="1"/>
</dbReference>
<dbReference type="PROSITE" id="PS50893">
    <property type="entry name" value="ABC_TRANSPORTER_2"/>
    <property type="match status" value="1"/>
</dbReference>
<proteinExistence type="predicted"/>
<dbReference type="InterPro" id="IPR003593">
    <property type="entry name" value="AAA+_ATPase"/>
</dbReference>
<dbReference type="SUPFAM" id="SSF52540">
    <property type="entry name" value="P-loop containing nucleoside triphosphate hydrolases"/>
    <property type="match status" value="1"/>
</dbReference>
<comment type="caution">
    <text evidence="7">The sequence shown here is derived from an EMBL/GenBank/DDBJ whole genome shotgun (WGS) entry which is preliminary data.</text>
</comment>
<keyword evidence="4" id="KW-1278">Translocase</keyword>
<dbReference type="RefSeq" id="WP_188694616.1">
    <property type="nucleotide sequence ID" value="NZ_BMLS01000003.1"/>
</dbReference>
<dbReference type="InterPro" id="IPR027417">
    <property type="entry name" value="P-loop_NTPase"/>
</dbReference>
<sequence>MLHADQLHLTARLDDISFSLLPGQVVHVLGPNGAGKSSLLSVLAGLVPPEKGAISLYGKNLNEYALGELAGRRTLMEQQLHTAFSLSVQESLSFYSASPDIPDELEAALEIRAFLSRSLNHLSGGERRRVQLCRGLMQIWPTIMRGEGLLLLDEPVQGLDFAHQHKLCRLLGSLAGRGNMVVVSHHQLNLAQMYAQRVWLMSEQRIVADGHTDEVLQQHQLEEVFQCRVRIGLDSEQNKLIQTYLD</sequence>
<dbReference type="GO" id="GO:0016887">
    <property type="term" value="F:ATP hydrolysis activity"/>
    <property type="evidence" value="ECO:0007669"/>
    <property type="project" value="InterPro"/>
</dbReference>
<dbReference type="InterPro" id="IPR017871">
    <property type="entry name" value="ABC_transporter-like_CS"/>
</dbReference>